<organism evidence="4 5">
    <name type="scientific">Actinomyces capricornis</name>
    <dbReference type="NCBI Taxonomy" id="2755559"/>
    <lineage>
        <taxon>Bacteria</taxon>
        <taxon>Bacillati</taxon>
        <taxon>Actinomycetota</taxon>
        <taxon>Actinomycetes</taxon>
        <taxon>Actinomycetales</taxon>
        <taxon>Actinomycetaceae</taxon>
        <taxon>Actinomyces</taxon>
    </lineage>
</organism>
<protein>
    <recommendedName>
        <fullName evidence="3">TadE-like domain-containing protein</fullName>
    </recommendedName>
</protein>
<sequence>MRGLAGRLLRPSLLPGRSRGQEGSAVVDFVLVSMLVLAAVVALLQLALGLHVRNVLIDAAGEGARRAALAGGTPAEAQARVRALSDAALADGYVQSVEVSRARIDGLSVVVVTVTAPLPVLGLLGPGGALRVQGRAVDEMALLEAGQDAAPPGIAGNGGDRAGRPEPAGPADLEEAARAVGPPAVEPPDAGPPAAAPDGDEEVEADENPDDGAGEHGAGR</sequence>
<dbReference type="Proteomes" id="UP000824496">
    <property type="component" value="Chromosome"/>
</dbReference>
<evidence type="ECO:0000313" key="4">
    <source>
        <dbReference type="EMBL" id="BDA63454.1"/>
    </source>
</evidence>
<evidence type="ECO:0000256" key="2">
    <source>
        <dbReference type="SAM" id="Phobius"/>
    </source>
</evidence>
<evidence type="ECO:0000259" key="3">
    <source>
        <dbReference type="Pfam" id="PF07811"/>
    </source>
</evidence>
<feature type="transmembrane region" description="Helical" evidence="2">
    <location>
        <begin position="25"/>
        <end position="48"/>
    </location>
</feature>
<gene>
    <name evidence="4" type="ORF">MANAM107_02880</name>
</gene>
<evidence type="ECO:0000313" key="5">
    <source>
        <dbReference type="Proteomes" id="UP000824496"/>
    </source>
</evidence>
<evidence type="ECO:0000256" key="1">
    <source>
        <dbReference type="SAM" id="MobiDB-lite"/>
    </source>
</evidence>
<name>A0ABM7U7H1_9ACTO</name>
<dbReference type="InterPro" id="IPR012495">
    <property type="entry name" value="TadE-like_dom"/>
</dbReference>
<keyword evidence="5" id="KW-1185">Reference proteome</keyword>
<keyword evidence="2" id="KW-0472">Membrane</keyword>
<reference evidence="4 5" key="1">
    <citation type="submission" date="2021-08" db="EMBL/GenBank/DDBJ databases">
        <title>Whole genome sequence of novel Actinomyces species strain MAS-1.</title>
        <authorList>
            <person name="Saito M."/>
            <person name="Kuwahara N."/>
            <person name="Takizawa T."/>
            <person name="Gotouda H."/>
            <person name="Ochiai T."/>
        </authorList>
    </citation>
    <scope>NUCLEOTIDE SEQUENCE [LARGE SCALE GENOMIC DNA]</scope>
    <source>
        <strain evidence="4 5">MAS-1</strain>
    </source>
</reference>
<accession>A0ABM7U7H1</accession>
<keyword evidence="2" id="KW-1133">Transmembrane helix</keyword>
<feature type="compositionally biased region" description="Acidic residues" evidence="1">
    <location>
        <begin position="198"/>
        <end position="212"/>
    </location>
</feature>
<dbReference type="EMBL" id="AP025017">
    <property type="protein sequence ID" value="BDA63454.1"/>
    <property type="molecule type" value="Genomic_DNA"/>
</dbReference>
<dbReference type="Pfam" id="PF07811">
    <property type="entry name" value="TadE"/>
    <property type="match status" value="1"/>
</dbReference>
<feature type="domain" description="TadE-like" evidence="3">
    <location>
        <begin position="23"/>
        <end position="65"/>
    </location>
</feature>
<feature type="compositionally biased region" description="Pro residues" evidence="1">
    <location>
        <begin position="184"/>
        <end position="195"/>
    </location>
</feature>
<feature type="region of interest" description="Disordered" evidence="1">
    <location>
        <begin position="147"/>
        <end position="220"/>
    </location>
</feature>
<keyword evidence="2" id="KW-0812">Transmembrane</keyword>
<proteinExistence type="predicted"/>